<feature type="transmembrane region" description="Helical" evidence="6">
    <location>
        <begin position="80"/>
        <end position="103"/>
    </location>
</feature>
<dbReference type="HOGENOM" id="CLU_081915_0_0_1"/>
<feature type="transmembrane region" description="Helical" evidence="6">
    <location>
        <begin position="179"/>
        <end position="198"/>
    </location>
</feature>
<dbReference type="OrthoDB" id="1898221at2759"/>
<evidence type="ECO:0000313" key="7">
    <source>
        <dbReference type="EMBL" id="ETN38457.1"/>
    </source>
</evidence>
<evidence type="ECO:0008006" key="9">
    <source>
        <dbReference type="Google" id="ProtNLM"/>
    </source>
</evidence>
<keyword evidence="4 6" id="KW-0472">Membrane</keyword>
<protein>
    <recommendedName>
        <fullName evidence="9">FAR-17a/AIG1-like protein</fullName>
    </recommendedName>
</protein>
<evidence type="ECO:0000256" key="5">
    <source>
        <dbReference type="SAM" id="MobiDB-lite"/>
    </source>
</evidence>
<sequence>MAARRSDNEDNTTGAPLGLSRTPSDALKELMRHHPLQRLSSPSRELSLAVHALGLSSFAYSFWYLTAHPNHINRAYGWHFQYLTIIGLLLATLTFSFGVFADVTLSRRLFQAKNLLSMTSAPMSVLISLLYWGLRAIDPELVVPKELELPLPPDLSFHLAPAAFLVVDLLLFSPPWTITVGPAFGLSAVIAFGYWFWIEHCFRQNGFYPYPIFELVGTAGRVGLFGGSAALMAVNTSALSWVYRMVNRAGEERVGELKKQQ</sequence>
<comment type="subcellular location">
    <subcellularLocation>
        <location evidence="1">Endomembrane system</location>
        <topology evidence="1">Multi-pass membrane protein</topology>
    </subcellularLocation>
</comment>
<dbReference type="GO" id="GO:0012505">
    <property type="term" value="C:endomembrane system"/>
    <property type="evidence" value="ECO:0007669"/>
    <property type="project" value="UniProtKB-SubCell"/>
</dbReference>
<dbReference type="PANTHER" id="PTHR10989">
    <property type="entry name" value="ANDROGEN-INDUCED PROTEIN 1-RELATED"/>
    <property type="match status" value="1"/>
</dbReference>
<evidence type="ECO:0000256" key="3">
    <source>
        <dbReference type="ARBA" id="ARBA00022989"/>
    </source>
</evidence>
<dbReference type="GO" id="GO:0016020">
    <property type="term" value="C:membrane"/>
    <property type="evidence" value="ECO:0007669"/>
    <property type="project" value="InterPro"/>
</dbReference>
<feature type="transmembrane region" description="Helical" evidence="6">
    <location>
        <begin position="115"/>
        <end position="135"/>
    </location>
</feature>
<dbReference type="GeneID" id="19973831"/>
<organism evidence="7 8">
    <name type="scientific">Cyphellophora europaea (strain CBS 101466)</name>
    <name type="common">Phialophora europaea</name>
    <dbReference type="NCBI Taxonomy" id="1220924"/>
    <lineage>
        <taxon>Eukaryota</taxon>
        <taxon>Fungi</taxon>
        <taxon>Dikarya</taxon>
        <taxon>Ascomycota</taxon>
        <taxon>Pezizomycotina</taxon>
        <taxon>Eurotiomycetes</taxon>
        <taxon>Chaetothyriomycetidae</taxon>
        <taxon>Chaetothyriales</taxon>
        <taxon>Cyphellophoraceae</taxon>
        <taxon>Cyphellophora</taxon>
    </lineage>
</organism>
<gene>
    <name evidence="7" type="ORF">HMPREF1541_06492</name>
</gene>
<evidence type="ECO:0000313" key="8">
    <source>
        <dbReference type="Proteomes" id="UP000030752"/>
    </source>
</evidence>
<feature type="transmembrane region" description="Helical" evidence="6">
    <location>
        <begin position="46"/>
        <end position="65"/>
    </location>
</feature>
<evidence type="ECO:0000256" key="6">
    <source>
        <dbReference type="SAM" id="Phobius"/>
    </source>
</evidence>
<evidence type="ECO:0000256" key="1">
    <source>
        <dbReference type="ARBA" id="ARBA00004127"/>
    </source>
</evidence>
<evidence type="ECO:0000256" key="4">
    <source>
        <dbReference type="ARBA" id="ARBA00023136"/>
    </source>
</evidence>
<dbReference type="eggNOG" id="KOG3989">
    <property type="taxonomic scope" value="Eukaryota"/>
</dbReference>
<dbReference type="PANTHER" id="PTHR10989:SF16">
    <property type="entry name" value="AT02829P-RELATED"/>
    <property type="match status" value="1"/>
</dbReference>
<evidence type="ECO:0000256" key="2">
    <source>
        <dbReference type="ARBA" id="ARBA00022692"/>
    </source>
</evidence>
<dbReference type="InParanoid" id="W2RPS0"/>
<proteinExistence type="predicted"/>
<keyword evidence="2 6" id="KW-0812">Transmembrane</keyword>
<name>W2RPS0_CYPE1</name>
<keyword evidence="8" id="KW-1185">Reference proteome</keyword>
<dbReference type="Pfam" id="PF04750">
    <property type="entry name" value="Far-17a_AIG1"/>
    <property type="match status" value="1"/>
</dbReference>
<accession>W2RPS0</accession>
<dbReference type="EMBL" id="KB822722">
    <property type="protein sequence ID" value="ETN38457.1"/>
    <property type="molecule type" value="Genomic_DNA"/>
</dbReference>
<dbReference type="Proteomes" id="UP000030752">
    <property type="component" value="Unassembled WGS sequence"/>
</dbReference>
<keyword evidence="3 6" id="KW-1133">Transmembrane helix</keyword>
<feature type="region of interest" description="Disordered" evidence="5">
    <location>
        <begin position="1"/>
        <end position="22"/>
    </location>
</feature>
<dbReference type="InterPro" id="IPR006838">
    <property type="entry name" value="ADTRP_AIG1"/>
</dbReference>
<dbReference type="RefSeq" id="XP_008719046.1">
    <property type="nucleotide sequence ID" value="XM_008720824.1"/>
</dbReference>
<reference evidence="7 8" key="1">
    <citation type="submission" date="2013-03" db="EMBL/GenBank/DDBJ databases">
        <title>The Genome Sequence of Phialophora europaea CBS 101466.</title>
        <authorList>
            <consortium name="The Broad Institute Genomics Platform"/>
            <person name="Cuomo C."/>
            <person name="de Hoog S."/>
            <person name="Gorbushina A."/>
            <person name="Walker B."/>
            <person name="Young S.K."/>
            <person name="Zeng Q."/>
            <person name="Gargeya S."/>
            <person name="Fitzgerald M."/>
            <person name="Haas B."/>
            <person name="Abouelleil A."/>
            <person name="Allen A.W."/>
            <person name="Alvarado L."/>
            <person name="Arachchi H.M."/>
            <person name="Berlin A.M."/>
            <person name="Chapman S.B."/>
            <person name="Gainer-Dewar J."/>
            <person name="Goldberg J."/>
            <person name="Griggs A."/>
            <person name="Gujja S."/>
            <person name="Hansen M."/>
            <person name="Howarth C."/>
            <person name="Imamovic A."/>
            <person name="Ireland A."/>
            <person name="Larimer J."/>
            <person name="McCowan C."/>
            <person name="Murphy C."/>
            <person name="Pearson M."/>
            <person name="Poon T.W."/>
            <person name="Priest M."/>
            <person name="Roberts A."/>
            <person name="Saif S."/>
            <person name="Shea T."/>
            <person name="Sisk P."/>
            <person name="Sykes S."/>
            <person name="Wortman J."/>
            <person name="Nusbaum C."/>
            <person name="Birren B."/>
        </authorList>
    </citation>
    <scope>NUCLEOTIDE SEQUENCE [LARGE SCALE GENOMIC DNA]</scope>
    <source>
        <strain evidence="7 8">CBS 101466</strain>
    </source>
</reference>
<dbReference type="AlphaFoldDB" id="W2RPS0"/>
<dbReference type="VEuPathDB" id="FungiDB:HMPREF1541_06492"/>
<dbReference type="STRING" id="1220924.W2RPS0"/>